<dbReference type="Proteomes" id="UP000663419">
    <property type="component" value="Chromosome 1"/>
</dbReference>
<gene>
    <name evidence="2" type="ORF">I7I53_10448</name>
</gene>
<evidence type="ECO:0000313" key="3">
    <source>
        <dbReference type="Proteomes" id="UP000663419"/>
    </source>
</evidence>
<reference evidence="2" key="1">
    <citation type="submission" date="2021-01" db="EMBL/GenBank/DDBJ databases">
        <title>Chromosome-level genome assembly of a human fungal pathogen reveals clustering of transcriptionally co-regulated genes.</title>
        <authorList>
            <person name="Voorhies M."/>
            <person name="Cohen S."/>
            <person name="Shea T.P."/>
            <person name="Petrus S."/>
            <person name="Munoz J.F."/>
            <person name="Poplawski S."/>
            <person name="Goldman W.E."/>
            <person name="Michael T."/>
            <person name="Cuomo C.A."/>
            <person name="Sil A."/>
            <person name="Beyhan S."/>
        </authorList>
    </citation>
    <scope>NUCLEOTIDE SEQUENCE</scope>
    <source>
        <strain evidence="2">H88</strain>
    </source>
</reference>
<evidence type="ECO:0000256" key="1">
    <source>
        <dbReference type="SAM" id="Phobius"/>
    </source>
</evidence>
<dbReference type="VEuPathDB" id="FungiDB:I7I53_10448"/>
<protein>
    <submittedName>
        <fullName evidence="2">No significant blast hit</fullName>
    </submittedName>
</protein>
<accession>A0A8A1L8H7</accession>
<proteinExistence type="predicted"/>
<dbReference type="EMBL" id="CP069102">
    <property type="protein sequence ID" value="QSS49930.1"/>
    <property type="molecule type" value="Genomic_DNA"/>
</dbReference>
<feature type="transmembrane region" description="Helical" evidence="1">
    <location>
        <begin position="79"/>
        <end position="98"/>
    </location>
</feature>
<evidence type="ECO:0000313" key="2">
    <source>
        <dbReference type="EMBL" id="QSS49930.1"/>
    </source>
</evidence>
<keyword evidence="1" id="KW-1133">Transmembrane helix</keyword>
<sequence length="104" mass="11347">MWSHGKQVTNKAPVNPLPPNTFRFGIDSLQVHPGPCGVVVCRAGSRGGSQHPERVLDGWRARECRPSELPASPSPSSTAAATFTSYLFIHFFPFVFIIPSRGDI</sequence>
<keyword evidence="1" id="KW-0472">Membrane</keyword>
<name>A0A8A1L8H7_AJEC8</name>
<dbReference type="AlphaFoldDB" id="A0A8A1L8H7"/>
<keyword evidence="1" id="KW-0812">Transmembrane</keyword>
<organism evidence="2 3">
    <name type="scientific">Ajellomyces capsulatus (strain H88)</name>
    <name type="common">Darling's disease fungus</name>
    <name type="synonym">Histoplasma capsulatum</name>
    <dbReference type="NCBI Taxonomy" id="544711"/>
    <lineage>
        <taxon>Eukaryota</taxon>
        <taxon>Fungi</taxon>
        <taxon>Dikarya</taxon>
        <taxon>Ascomycota</taxon>
        <taxon>Pezizomycotina</taxon>
        <taxon>Eurotiomycetes</taxon>
        <taxon>Eurotiomycetidae</taxon>
        <taxon>Onygenales</taxon>
        <taxon>Ajellomycetaceae</taxon>
        <taxon>Histoplasma</taxon>
    </lineage>
</organism>